<comment type="function">
    <text evidence="9">Guanine nucleotide-binding proteins (G proteins) are involved as a modulator or transducer in various transmembrane signaling systems. The beta and gamma chains are required for the GTPase activity, for replacement of GDP by GTP, and for G protein-effector interaction.</text>
</comment>
<dbReference type="InterPro" id="IPR036284">
    <property type="entry name" value="GGL_sf"/>
</dbReference>
<evidence type="ECO:0000313" key="12">
    <source>
        <dbReference type="Proteomes" id="UP000694620"/>
    </source>
</evidence>
<evidence type="ECO:0000256" key="9">
    <source>
        <dbReference type="RuleBase" id="RU004973"/>
    </source>
</evidence>
<dbReference type="GO" id="GO:0005834">
    <property type="term" value="C:heterotrimeric G-protein complex"/>
    <property type="evidence" value="ECO:0007669"/>
    <property type="project" value="InterPro"/>
</dbReference>
<proteinExistence type="inferred from homology"/>
<comment type="subunit">
    <text evidence="9">G proteins are composed of 3 units; alpha, beta and gamma.</text>
</comment>
<comment type="similarity">
    <text evidence="2 9">Belongs to the G protein gamma family.</text>
</comment>
<keyword evidence="6 9" id="KW-0807">Transducer</keyword>
<dbReference type="AlphaFoldDB" id="A0A8C4T770"/>
<protein>
    <recommendedName>
        <fullName evidence="9">Guanine nucleotide-binding protein subunit gamma</fullName>
    </recommendedName>
</protein>
<dbReference type="Ensembl" id="ENSECRT00000027141.1">
    <property type="protein sequence ID" value="ENSECRP00000026588.1"/>
    <property type="gene ID" value="ENSECRG00000017971.1"/>
</dbReference>
<dbReference type="Gene3D" id="4.10.260.10">
    <property type="entry name" value="Transducin (heterotrimeric G protein), gamma chain"/>
    <property type="match status" value="1"/>
</dbReference>
<dbReference type="InterPro" id="IPR015898">
    <property type="entry name" value="G-protein_gamma-like_dom"/>
</dbReference>
<evidence type="ECO:0000256" key="5">
    <source>
        <dbReference type="ARBA" id="ARBA00023136"/>
    </source>
</evidence>
<evidence type="ECO:0000259" key="10">
    <source>
        <dbReference type="PROSITE" id="PS50058"/>
    </source>
</evidence>
<dbReference type="InterPro" id="IPR001770">
    <property type="entry name" value="G-protein_gamma"/>
</dbReference>
<dbReference type="PROSITE" id="PS50058">
    <property type="entry name" value="G_PROTEIN_GAMMA"/>
    <property type="match status" value="1"/>
</dbReference>
<dbReference type="OrthoDB" id="6264244at2759"/>
<dbReference type="GeneID" id="114667513"/>
<keyword evidence="3 9" id="KW-1003">Cell membrane</keyword>
<dbReference type="GO" id="GO:0007186">
    <property type="term" value="P:G protein-coupled receptor signaling pathway"/>
    <property type="evidence" value="ECO:0007669"/>
    <property type="project" value="InterPro"/>
</dbReference>
<keyword evidence="7 9" id="KW-0449">Lipoprotein</keyword>
<dbReference type="Pfam" id="PF00631">
    <property type="entry name" value="G-gamma"/>
    <property type="match status" value="1"/>
</dbReference>
<dbReference type="SMART" id="SM01224">
    <property type="entry name" value="G_gamma"/>
    <property type="match status" value="1"/>
</dbReference>
<dbReference type="Proteomes" id="UP000694620">
    <property type="component" value="Chromosome 17"/>
</dbReference>
<reference evidence="11" key="3">
    <citation type="submission" date="2025-09" db="UniProtKB">
        <authorList>
            <consortium name="Ensembl"/>
        </authorList>
    </citation>
    <scope>IDENTIFICATION</scope>
</reference>
<evidence type="ECO:0000256" key="7">
    <source>
        <dbReference type="ARBA" id="ARBA00023288"/>
    </source>
</evidence>
<dbReference type="GeneTree" id="ENSGT01100000263497"/>
<evidence type="ECO:0000313" key="11">
    <source>
        <dbReference type="Ensembl" id="ENSECRP00000026588.1"/>
    </source>
</evidence>
<evidence type="ECO:0000256" key="4">
    <source>
        <dbReference type="ARBA" id="ARBA00022481"/>
    </source>
</evidence>
<evidence type="ECO:0000256" key="2">
    <source>
        <dbReference type="ARBA" id="ARBA00007431"/>
    </source>
</evidence>
<dbReference type="RefSeq" id="XP_028678658.1">
    <property type="nucleotide sequence ID" value="XM_028822825.2"/>
</dbReference>
<comment type="subcellular location">
    <subcellularLocation>
        <location evidence="1 9">Cell membrane</location>
        <topology evidence="1 9">Lipid-anchor</topology>
        <orientation evidence="1 9">Cytoplasmic side</orientation>
    </subcellularLocation>
</comment>
<dbReference type="PRINTS" id="PR00321">
    <property type="entry name" value="GPROTEING"/>
</dbReference>
<dbReference type="SMART" id="SM00224">
    <property type="entry name" value="GGL"/>
    <property type="match status" value="1"/>
</dbReference>
<evidence type="ECO:0000256" key="8">
    <source>
        <dbReference type="ARBA" id="ARBA00023289"/>
    </source>
</evidence>
<keyword evidence="8" id="KW-0636">Prenylation</keyword>
<dbReference type="SUPFAM" id="SSF48670">
    <property type="entry name" value="Transducin (heterotrimeric G protein), gamma chain"/>
    <property type="match status" value="1"/>
</dbReference>
<evidence type="ECO:0000256" key="1">
    <source>
        <dbReference type="ARBA" id="ARBA00004342"/>
    </source>
</evidence>
<dbReference type="GO" id="GO:0031681">
    <property type="term" value="F:G-protein beta-subunit binding"/>
    <property type="evidence" value="ECO:0007669"/>
    <property type="project" value="InterPro"/>
</dbReference>
<gene>
    <name evidence="11" type="primary">LOC114667513</name>
</gene>
<reference evidence="11" key="1">
    <citation type="submission" date="2021-06" db="EMBL/GenBank/DDBJ databases">
        <authorList>
            <consortium name="Wellcome Sanger Institute Data Sharing"/>
        </authorList>
    </citation>
    <scope>NUCLEOTIDE SEQUENCE [LARGE SCALE GENOMIC DNA]</scope>
</reference>
<keyword evidence="5 9" id="KW-0472">Membrane</keyword>
<reference evidence="11" key="2">
    <citation type="submission" date="2025-08" db="UniProtKB">
        <authorList>
            <consortium name="Ensembl"/>
        </authorList>
    </citation>
    <scope>IDENTIFICATION</scope>
</reference>
<feature type="domain" description="G protein gamma" evidence="10">
    <location>
        <begin position="7"/>
        <end position="72"/>
    </location>
</feature>
<name>A0A8C4T770_ERPCA</name>
<dbReference type="FunFam" id="4.10.260.10:FF:000001">
    <property type="entry name" value="Guanine nucleotide-binding protein subunit gamma"/>
    <property type="match status" value="1"/>
</dbReference>
<evidence type="ECO:0000256" key="3">
    <source>
        <dbReference type="ARBA" id="ARBA00022475"/>
    </source>
</evidence>
<keyword evidence="12" id="KW-1185">Reference proteome</keyword>
<sequence>MSGNLCSSTTAARARQAVEQLRLEAGIERIKVSQAAAALIQYCQEHRRNDPLLTGVPTSANPFKDKKPCVIL</sequence>
<keyword evidence="4" id="KW-0488">Methylation</keyword>
<dbReference type="PANTHER" id="PTHR13809">
    <property type="entry name" value="GUANINE NUCLEOTIDE-BINDING PROTEIN GAMMA SUBUNIT"/>
    <property type="match status" value="1"/>
</dbReference>
<accession>A0A8C4T770</accession>
<dbReference type="CDD" id="cd00068">
    <property type="entry name" value="GGL"/>
    <property type="match status" value="1"/>
</dbReference>
<evidence type="ECO:0000256" key="6">
    <source>
        <dbReference type="ARBA" id="ARBA00023224"/>
    </source>
</evidence>
<organism evidence="11 12">
    <name type="scientific">Erpetoichthys calabaricus</name>
    <name type="common">Rope fish</name>
    <name type="synonym">Calamoichthys calabaricus</name>
    <dbReference type="NCBI Taxonomy" id="27687"/>
    <lineage>
        <taxon>Eukaryota</taxon>
        <taxon>Metazoa</taxon>
        <taxon>Chordata</taxon>
        <taxon>Craniata</taxon>
        <taxon>Vertebrata</taxon>
        <taxon>Euteleostomi</taxon>
        <taxon>Actinopterygii</taxon>
        <taxon>Polypteriformes</taxon>
        <taxon>Polypteridae</taxon>
        <taxon>Erpetoichthys</taxon>
    </lineage>
</organism>